<evidence type="ECO:0000313" key="4">
    <source>
        <dbReference type="Proteomes" id="UP000093343"/>
    </source>
</evidence>
<reference evidence="4" key="1">
    <citation type="submission" date="2016-03" db="EMBL/GenBank/DDBJ databases">
        <title>Draft genome sequence of Paenibacillus glacialis DSM 22343.</title>
        <authorList>
            <person name="Shin S.-K."/>
            <person name="Yi H."/>
        </authorList>
    </citation>
    <scope>NUCLEOTIDE SEQUENCE [LARGE SCALE GENOMIC DNA]</scope>
    <source>
        <strain evidence="4">CCUG 60099</strain>
    </source>
</reference>
<dbReference type="Proteomes" id="UP000093343">
    <property type="component" value="Unassembled WGS sequence"/>
</dbReference>
<dbReference type="InterPro" id="IPR019405">
    <property type="entry name" value="Lactonase_7-beta_prop"/>
</dbReference>
<dbReference type="InterPro" id="IPR015943">
    <property type="entry name" value="WD40/YVTN_repeat-like_dom_sf"/>
</dbReference>
<dbReference type="Gene3D" id="2.130.10.10">
    <property type="entry name" value="YVTN repeat-like/Quinoprotein amine dehydrogenase"/>
    <property type="match status" value="1"/>
</dbReference>
<evidence type="ECO:0000256" key="1">
    <source>
        <dbReference type="ARBA" id="ARBA00005564"/>
    </source>
</evidence>
<evidence type="ECO:0000313" key="3">
    <source>
        <dbReference type="EMBL" id="OCB78244.1"/>
    </source>
</evidence>
<name>A0ABX2XRQ6_9FLAO</name>
<keyword evidence="2" id="KW-0119">Carbohydrate metabolism</keyword>
<protein>
    <submittedName>
        <fullName evidence="3">6-phosphogluconolactonase</fullName>
    </submittedName>
</protein>
<dbReference type="InterPro" id="IPR011048">
    <property type="entry name" value="Haem_d1_sf"/>
</dbReference>
<proteinExistence type="inferred from homology"/>
<keyword evidence="4" id="KW-1185">Reference proteome</keyword>
<sequence>MDTNLIRNHTKFNLLVGTYTKNCDSDGIYIFEFDAISGELKLIGSSTEKTINPSYLTVSEDNKYVYAINEDGKQSTVSAFAYNSKEHTLKFLNKNKTLGADPCHIIDDAQNVIAANYGGGSIAVFKKMTGNTISEIRQLIQHEGKGIDKERQEKAHVHMVYFSPDKKFVLANDLGLDKVFIYNYSPHANNQILTLKESIDLKSGSGPRHAAFSEKGNFIFVLHELDGTLTTLRYNKNGSLEILNETNSTPANFKGSASSAAIKISPDGNFLYVSHRGDLNSISIYKGGENGQLDLVDRINTGGKEPRDFAIDPLGNFLLVGHEETNNIVVFKRDRISGKLTSTGKIIELCAPVNLVFTEIQ</sequence>
<dbReference type="SUPFAM" id="SSF51004">
    <property type="entry name" value="C-terminal (heme d1) domain of cytochrome cd1-nitrite reductase"/>
    <property type="match status" value="1"/>
</dbReference>
<accession>A0ABX2XRQ6</accession>
<dbReference type="RefSeq" id="WP_065447568.1">
    <property type="nucleotide sequence ID" value="NZ_LVEN01000001.1"/>
</dbReference>
<dbReference type="PANTHER" id="PTHR30344:SF1">
    <property type="entry name" value="6-PHOSPHOGLUCONOLACTONASE"/>
    <property type="match status" value="1"/>
</dbReference>
<dbReference type="EMBL" id="LVEN01000001">
    <property type="protein sequence ID" value="OCB78244.1"/>
    <property type="molecule type" value="Genomic_DNA"/>
</dbReference>
<evidence type="ECO:0000256" key="2">
    <source>
        <dbReference type="ARBA" id="ARBA00022526"/>
    </source>
</evidence>
<dbReference type="Pfam" id="PF10282">
    <property type="entry name" value="Lactonase"/>
    <property type="match status" value="1"/>
</dbReference>
<comment type="caution">
    <text evidence="3">The sequence shown here is derived from an EMBL/GenBank/DDBJ whole genome shotgun (WGS) entry which is preliminary data.</text>
</comment>
<keyword evidence="2" id="KW-0313">Glucose metabolism</keyword>
<comment type="similarity">
    <text evidence="1">Belongs to the cycloisomerase 2 family.</text>
</comment>
<dbReference type="InterPro" id="IPR050282">
    <property type="entry name" value="Cycloisomerase_2"/>
</dbReference>
<dbReference type="PANTHER" id="PTHR30344">
    <property type="entry name" value="6-PHOSPHOGLUCONOLACTONASE-RELATED"/>
    <property type="match status" value="1"/>
</dbReference>
<gene>
    <name evidence="3" type="ORF">FLP_00620</name>
</gene>
<organism evidence="3 4">
    <name type="scientific">Flavobacterium piscis</name>
    <dbReference type="NCBI Taxonomy" id="1114874"/>
    <lineage>
        <taxon>Bacteria</taxon>
        <taxon>Pseudomonadati</taxon>
        <taxon>Bacteroidota</taxon>
        <taxon>Flavobacteriia</taxon>
        <taxon>Flavobacteriales</taxon>
        <taxon>Flavobacteriaceae</taxon>
        <taxon>Flavobacterium</taxon>
    </lineage>
</organism>